<keyword evidence="2" id="KW-1185">Reference proteome</keyword>
<evidence type="ECO:0000313" key="2">
    <source>
        <dbReference type="Proteomes" id="UP000199013"/>
    </source>
</evidence>
<accession>A0A1C3PE07</accession>
<sequence length="33" mass="3649">MLMELDGHADVREGKLMLRGTLTPVILVLAERA</sequence>
<dbReference type="EMBL" id="FLUV01002295">
    <property type="protein sequence ID" value="SBW28073.1"/>
    <property type="molecule type" value="Genomic_DNA"/>
</dbReference>
<proteinExistence type="predicted"/>
<evidence type="ECO:0000313" key="1">
    <source>
        <dbReference type="EMBL" id="SBW28073.1"/>
    </source>
</evidence>
<dbReference type="AlphaFoldDB" id="A0A1C3PE07"/>
<dbReference type="Proteomes" id="UP000199013">
    <property type="component" value="Unassembled WGS sequence"/>
</dbReference>
<name>A0A1C3PE07_9ACTN</name>
<protein>
    <submittedName>
        <fullName evidence="1">Uncharacterized protein</fullName>
    </submittedName>
</protein>
<organism evidence="1 2">
    <name type="scientific">Candidatus Protofrankia californiensis</name>
    <dbReference type="NCBI Taxonomy" id="1839754"/>
    <lineage>
        <taxon>Bacteria</taxon>
        <taxon>Bacillati</taxon>
        <taxon>Actinomycetota</taxon>
        <taxon>Actinomycetes</taxon>
        <taxon>Frankiales</taxon>
        <taxon>Frankiaceae</taxon>
        <taxon>Protofrankia</taxon>
    </lineage>
</organism>
<gene>
    <name evidence="1" type="ORF">FDG2_5523</name>
</gene>
<reference evidence="2" key="1">
    <citation type="submission" date="2016-02" db="EMBL/GenBank/DDBJ databases">
        <authorList>
            <person name="Wibberg D."/>
        </authorList>
    </citation>
    <scope>NUCLEOTIDE SEQUENCE [LARGE SCALE GENOMIC DNA]</scope>
</reference>